<name>A0A835PAX3_VANPL</name>
<gene>
    <name evidence="3" type="ORF">HPP92_027935</name>
    <name evidence="2" type="ORF">HPP92_027971</name>
</gene>
<sequence length="129" mass="14025">MAISMESDVVIDVESCPKAMAEGFTTVGEGKNLSNKAFSCFVGSDASVHAEDLRFGCRKCCTEGRMDTLDALVSEGSFGVDEKVDKEVGAQKTKKKGCKKPPKPPRPPRPLSLDSTDQKIIRRFLSLQI</sequence>
<dbReference type="EMBL" id="JADCNM010000343">
    <property type="protein sequence ID" value="KAG0448158.1"/>
    <property type="molecule type" value="Genomic_DNA"/>
</dbReference>
<dbReference type="Proteomes" id="UP000636800">
    <property type="component" value="Unassembled WGS sequence"/>
</dbReference>
<evidence type="ECO:0000313" key="2">
    <source>
        <dbReference type="EMBL" id="KAG0448158.1"/>
    </source>
</evidence>
<evidence type="ECO:0000313" key="5">
    <source>
        <dbReference type="Proteomes" id="UP000639772"/>
    </source>
</evidence>
<dbReference type="PANTHER" id="PTHR34188">
    <property type="entry name" value="OS01G0299500 PROTEIN"/>
    <property type="match status" value="1"/>
</dbReference>
<dbReference type="PANTHER" id="PTHR34188:SF5">
    <property type="entry name" value="OS05G0131900 PROTEIN"/>
    <property type="match status" value="1"/>
</dbReference>
<evidence type="ECO:0000313" key="4">
    <source>
        <dbReference type="Proteomes" id="UP000636800"/>
    </source>
</evidence>
<dbReference type="EMBL" id="JADCNL010000342">
    <property type="protein sequence ID" value="KAG0448284.1"/>
    <property type="molecule type" value="Genomic_DNA"/>
</dbReference>
<accession>A0A835PAX3</accession>
<keyword evidence="4" id="KW-1185">Reference proteome</keyword>
<dbReference type="AlphaFoldDB" id="A0A835PAX3"/>
<dbReference type="Proteomes" id="UP000639772">
    <property type="component" value="Unassembled WGS sequence"/>
</dbReference>
<comment type="caution">
    <text evidence="2">The sequence shown here is derived from an EMBL/GenBank/DDBJ whole genome shotgun (WGS) entry which is preliminary data.</text>
</comment>
<feature type="compositionally biased region" description="Basic residues" evidence="1">
    <location>
        <begin position="92"/>
        <end position="103"/>
    </location>
</feature>
<proteinExistence type="predicted"/>
<organism evidence="2 5">
    <name type="scientific">Vanilla planifolia</name>
    <name type="common">Vanilla</name>
    <dbReference type="NCBI Taxonomy" id="51239"/>
    <lineage>
        <taxon>Eukaryota</taxon>
        <taxon>Viridiplantae</taxon>
        <taxon>Streptophyta</taxon>
        <taxon>Embryophyta</taxon>
        <taxon>Tracheophyta</taxon>
        <taxon>Spermatophyta</taxon>
        <taxon>Magnoliopsida</taxon>
        <taxon>Liliopsida</taxon>
        <taxon>Asparagales</taxon>
        <taxon>Orchidaceae</taxon>
        <taxon>Vanilloideae</taxon>
        <taxon>Vanilleae</taxon>
        <taxon>Vanilla</taxon>
    </lineage>
</organism>
<protein>
    <submittedName>
        <fullName evidence="2">Uncharacterized protein</fullName>
    </submittedName>
</protein>
<evidence type="ECO:0000256" key="1">
    <source>
        <dbReference type="SAM" id="MobiDB-lite"/>
    </source>
</evidence>
<evidence type="ECO:0000313" key="3">
    <source>
        <dbReference type="EMBL" id="KAG0448284.1"/>
    </source>
</evidence>
<reference evidence="4 5" key="1">
    <citation type="journal article" date="2020" name="Nat. Food">
        <title>A phased Vanilla planifolia genome enables genetic improvement of flavour and production.</title>
        <authorList>
            <person name="Hasing T."/>
            <person name="Tang H."/>
            <person name="Brym M."/>
            <person name="Khazi F."/>
            <person name="Huang T."/>
            <person name="Chambers A.H."/>
        </authorList>
    </citation>
    <scope>NUCLEOTIDE SEQUENCE [LARGE SCALE GENOMIC DNA]</scope>
    <source>
        <tissue evidence="2">Leaf</tissue>
    </source>
</reference>
<feature type="region of interest" description="Disordered" evidence="1">
    <location>
        <begin position="84"/>
        <end position="117"/>
    </location>
</feature>